<comment type="caution">
    <text evidence="2">The sequence shown here is derived from an EMBL/GenBank/DDBJ whole genome shotgun (WGS) entry which is preliminary data.</text>
</comment>
<sequence length="156" mass="18924">MPFDIFPYLLLGCLIFTVLSPLFFFFQKRHILSNYKHADSREFKNISGKMIRESRPFKKSIQWCSFTLLINRNSIFLFPKKLYFIPDRAVNLFYSNYDKKYTRHPMMLRKLTLSKNNVELVYYADSITGPRKIQLYNLTEEQLSIFQEIKKRKNYY</sequence>
<keyword evidence="1" id="KW-1133">Transmembrane helix</keyword>
<reference evidence="2 3" key="1">
    <citation type="submission" date="2023-07" db="EMBL/GenBank/DDBJ databases">
        <title>Functional and genomic diversity of the sorghum phyllosphere microbiome.</title>
        <authorList>
            <person name="Shade A."/>
        </authorList>
    </citation>
    <scope>NUCLEOTIDE SEQUENCE [LARGE SCALE GENOMIC DNA]</scope>
    <source>
        <strain evidence="2 3">SORGH_AS_1064</strain>
    </source>
</reference>
<evidence type="ECO:0000313" key="3">
    <source>
        <dbReference type="Proteomes" id="UP001225072"/>
    </source>
</evidence>
<evidence type="ECO:0000313" key="2">
    <source>
        <dbReference type="EMBL" id="MDQ1097211.1"/>
    </source>
</evidence>
<dbReference type="EMBL" id="JAUTAL010000001">
    <property type="protein sequence ID" value="MDQ1097211.1"/>
    <property type="molecule type" value="Genomic_DNA"/>
</dbReference>
<organism evidence="2 3">
    <name type="scientific">Chryseobacterium camelliae</name>
    <dbReference type="NCBI Taxonomy" id="1265445"/>
    <lineage>
        <taxon>Bacteria</taxon>
        <taxon>Pseudomonadati</taxon>
        <taxon>Bacteroidota</taxon>
        <taxon>Flavobacteriia</taxon>
        <taxon>Flavobacteriales</taxon>
        <taxon>Weeksellaceae</taxon>
        <taxon>Chryseobacterium group</taxon>
        <taxon>Chryseobacterium</taxon>
    </lineage>
</organism>
<dbReference type="Proteomes" id="UP001225072">
    <property type="component" value="Unassembled WGS sequence"/>
</dbReference>
<gene>
    <name evidence="2" type="ORF">QE404_002358</name>
</gene>
<evidence type="ECO:0000256" key="1">
    <source>
        <dbReference type="SAM" id="Phobius"/>
    </source>
</evidence>
<name>A0ABU0TJJ2_9FLAO</name>
<protein>
    <submittedName>
        <fullName evidence="2">Uncharacterized protein</fullName>
    </submittedName>
</protein>
<accession>A0ABU0TJJ2</accession>
<feature type="transmembrane region" description="Helical" evidence="1">
    <location>
        <begin position="6"/>
        <end position="26"/>
    </location>
</feature>
<proteinExistence type="predicted"/>
<keyword evidence="1" id="KW-0812">Transmembrane</keyword>
<keyword evidence="3" id="KW-1185">Reference proteome</keyword>
<keyword evidence="1" id="KW-0472">Membrane</keyword>